<keyword evidence="10" id="KW-0067">ATP-binding</keyword>
<dbReference type="InterPro" id="IPR058922">
    <property type="entry name" value="WHD_DRP"/>
</dbReference>
<gene>
    <name evidence="14" type="ORF">F511_17458</name>
</gene>
<dbReference type="Gene3D" id="1.10.10.10">
    <property type="entry name" value="Winged helix-like DNA-binding domain superfamily/Winged helix DNA-binding domain"/>
    <property type="match status" value="1"/>
</dbReference>
<dbReference type="FunFam" id="3.40.50.300:FF:001091">
    <property type="entry name" value="Probable disease resistance protein At1g61300"/>
    <property type="match status" value="1"/>
</dbReference>
<dbReference type="Gene3D" id="3.40.50.300">
    <property type="entry name" value="P-loop containing nucleotide triphosphate hydrolases"/>
    <property type="match status" value="1"/>
</dbReference>
<dbReference type="EMBL" id="KQ996969">
    <property type="protein sequence ID" value="KZV44552.1"/>
    <property type="molecule type" value="Genomic_DNA"/>
</dbReference>
<dbReference type="InterPro" id="IPR055414">
    <property type="entry name" value="LRR_R13L4/SHOC2-like"/>
</dbReference>
<keyword evidence="6" id="KW-0381">Hypersensitive response</keyword>
<feature type="domain" description="NB-ARC" evidence="11">
    <location>
        <begin position="153"/>
        <end position="326"/>
    </location>
</feature>
<dbReference type="GO" id="GO:0043531">
    <property type="term" value="F:ADP binding"/>
    <property type="evidence" value="ECO:0007669"/>
    <property type="project" value="InterPro"/>
</dbReference>
<dbReference type="InterPro" id="IPR032675">
    <property type="entry name" value="LRR_dom_sf"/>
</dbReference>
<dbReference type="Pfam" id="PF23598">
    <property type="entry name" value="LRR_14"/>
    <property type="match status" value="1"/>
</dbReference>
<dbReference type="Gene3D" id="1.20.5.4130">
    <property type="match status" value="1"/>
</dbReference>
<dbReference type="OrthoDB" id="913871at2759"/>
<keyword evidence="9" id="KW-0611">Plant defense</keyword>
<dbReference type="PANTHER" id="PTHR23155:SF1152">
    <property type="entry name" value="AAA+ ATPASE DOMAIN-CONTAINING PROTEIN"/>
    <property type="match status" value="1"/>
</dbReference>
<evidence type="ECO:0000259" key="12">
    <source>
        <dbReference type="Pfam" id="PF23559"/>
    </source>
</evidence>
<evidence type="ECO:0000259" key="11">
    <source>
        <dbReference type="Pfam" id="PF00931"/>
    </source>
</evidence>
<evidence type="ECO:0000313" key="15">
    <source>
        <dbReference type="Proteomes" id="UP000250235"/>
    </source>
</evidence>
<evidence type="ECO:0000256" key="3">
    <source>
        <dbReference type="ARBA" id="ARBA00008894"/>
    </source>
</evidence>
<feature type="domain" description="Disease resistance R13L4/SHOC-2-like LRR" evidence="13">
    <location>
        <begin position="544"/>
        <end position="731"/>
    </location>
</feature>
<reference evidence="14 15" key="1">
    <citation type="journal article" date="2015" name="Proc. Natl. Acad. Sci. U.S.A.">
        <title>The resurrection genome of Boea hygrometrica: A blueprint for survival of dehydration.</title>
        <authorList>
            <person name="Xiao L."/>
            <person name="Yang G."/>
            <person name="Zhang L."/>
            <person name="Yang X."/>
            <person name="Zhao S."/>
            <person name="Ji Z."/>
            <person name="Zhou Q."/>
            <person name="Hu M."/>
            <person name="Wang Y."/>
            <person name="Chen M."/>
            <person name="Xu Y."/>
            <person name="Jin H."/>
            <person name="Xiao X."/>
            <person name="Hu G."/>
            <person name="Bao F."/>
            <person name="Hu Y."/>
            <person name="Wan P."/>
            <person name="Li L."/>
            <person name="Deng X."/>
            <person name="Kuang T."/>
            <person name="Xiang C."/>
            <person name="Zhu J.K."/>
            <person name="Oliver M.J."/>
            <person name="He Y."/>
        </authorList>
    </citation>
    <scope>NUCLEOTIDE SEQUENCE [LARGE SCALE GENOMIC DNA]</scope>
    <source>
        <strain evidence="15">cv. XS01</strain>
    </source>
</reference>
<dbReference type="InterPro" id="IPR002182">
    <property type="entry name" value="NB-ARC"/>
</dbReference>
<name>A0A2Z7CC17_9LAMI</name>
<dbReference type="AlphaFoldDB" id="A0A2Z7CC17"/>
<keyword evidence="7" id="KW-0677">Repeat</keyword>
<dbReference type="Gene3D" id="3.80.10.10">
    <property type="entry name" value="Ribonuclease Inhibitor"/>
    <property type="match status" value="1"/>
</dbReference>
<dbReference type="PRINTS" id="PR00364">
    <property type="entry name" value="DISEASERSIST"/>
</dbReference>
<evidence type="ECO:0000256" key="1">
    <source>
        <dbReference type="ARBA" id="ARBA00002074"/>
    </source>
</evidence>
<keyword evidence="4" id="KW-0963">Cytoplasm</keyword>
<evidence type="ECO:0000256" key="8">
    <source>
        <dbReference type="ARBA" id="ARBA00022741"/>
    </source>
</evidence>
<evidence type="ECO:0000259" key="13">
    <source>
        <dbReference type="Pfam" id="PF23598"/>
    </source>
</evidence>
<evidence type="ECO:0000256" key="7">
    <source>
        <dbReference type="ARBA" id="ARBA00022737"/>
    </source>
</evidence>
<feature type="domain" description="Disease resistance protein winged helix" evidence="12">
    <location>
        <begin position="411"/>
        <end position="481"/>
    </location>
</feature>
<dbReference type="FunFam" id="1.10.10.10:FF:000322">
    <property type="entry name" value="Probable disease resistance protein At1g63360"/>
    <property type="match status" value="1"/>
</dbReference>
<dbReference type="SUPFAM" id="SSF52058">
    <property type="entry name" value="L domain-like"/>
    <property type="match status" value="1"/>
</dbReference>
<keyword evidence="5" id="KW-0433">Leucine-rich repeat</keyword>
<evidence type="ECO:0000256" key="6">
    <source>
        <dbReference type="ARBA" id="ARBA00022667"/>
    </source>
</evidence>
<evidence type="ECO:0000313" key="14">
    <source>
        <dbReference type="EMBL" id="KZV44552.1"/>
    </source>
</evidence>
<sequence>MAAAYAALVSLARSLEQILNLEQYVDPLHRGKMVSLHEKVDFIVDFLEDYSDKHQHGTLDPVFGDGIRKAAHEAQDSMDSYLCSVVSADENSSSVNRCEMTLDRDLNIALERVGFILEEAAKMDMNSSEDLRPVGNYSCTPKINAKKMVVGFEDDLNSIKERLYEDSAVLQVIPIVGMGGIGKTTLARTAYEDSIRAQQFDIYAWITVSQRYQRRQILLRLLHDLKEHIHETSGLSDAELATRVYQKLIFRRYLVVIDDVWSTKTWDDLKMVFPDDGMRSRIMLTTRLSDVAVNAGSCSTQFHQMKFLNEDQSWKLIREMVFGQESCPLELVEIGKKIARNCRGLPLTIVVVAGLLLSSDNITEAALWENVSENINSTEPTIARHCSKILCLSYDGLPLRLKPCFLYISAFSEDSEIDASKLIMLWVAEGFLKPSDQLKCLEDVGEHCLEDLVGRNLIFVSKQGPDKRIRTIGIHDLVREICMAKAEEEAFLHHVSSTRNSQMETIANPNRRLSIHCTKNRQEWRILDSSVRAVLLFRDIYWGPILSLCCRRLHILDIPLVTWHMLADEISTFVHLRYISFSFNYTSRPDAASISKLPNLQTIIARNTDLRALQVPYEILQMPKIRHLSMDTCLVLSCPSKMGIIRESDLQTLETVINFRFTDEAIKMLVNLKKLIAEFHVSRAKWDDLNLNNLVHLENLQELQVYVSKFPKFSMIWNYAFPISLKKLTLESVPLPWENMSIIGSLPSLQVLKMMHIDVDEESEWAPIEGQFLRLKYFCSSLDKLVSWEVEREHFPTLESLCLDGARWIDEIPSGIGEIDSLQLIELRNCSETLVNSAKRIQEQQHDNGNDAFEVRVHGSR</sequence>
<dbReference type="GO" id="GO:0009626">
    <property type="term" value="P:plant-type hypersensitive response"/>
    <property type="evidence" value="ECO:0007669"/>
    <property type="project" value="UniProtKB-KW"/>
</dbReference>
<organism evidence="14 15">
    <name type="scientific">Dorcoceras hygrometricum</name>
    <dbReference type="NCBI Taxonomy" id="472368"/>
    <lineage>
        <taxon>Eukaryota</taxon>
        <taxon>Viridiplantae</taxon>
        <taxon>Streptophyta</taxon>
        <taxon>Embryophyta</taxon>
        <taxon>Tracheophyta</taxon>
        <taxon>Spermatophyta</taxon>
        <taxon>Magnoliopsida</taxon>
        <taxon>eudicotyledons</taxon>
        <taxon>Gunneridae</taxon>
        <taxon>Pentapetalae</taxon>
        <taxon>asterids</taxon>
        <taxon>lamiids</taxon>
        <taxon>Lamiales</taxon>
        <taxon>Gesneriaceae</taxon>
        <taxon>Didymocarpoideae</taxon>
        <taxon>Trichosporeae</taxon>
        <taxon>Loxocarpinae</taxon>
        <taxon>Dorcoceras</taxon>
    </lineage>
</organism>
<dbReference type="InterPro" id="IPR027417">
    <property type="entry name" value="P-loop_NTPase"/>
</dbReference>
<evidence type="ECO:0000256" key="4">
    <source>
        <dbReference type="ARBA" id="ARBA00022490"/>
    </source>
</evidence>
<keyword evidence="15" id="KW-1185">Reference proteome</keyword>
<accession>A0A2Z7CC17</accession>
<dbReference type="SUPFAM" id="SSF52540">
    <property type="entry name" value="P-loop containing nucleoside triphosphate hydrolases"/>
    <property type="match status" value="1"/>
</dbReference>
<dbReference type="InterPro" id="IPR044974">
    <property type="entry name" value="Disease_R_plants"/>
</dbReference>
<dbReference type="Proteomes" id="UP000250235">
    <property type="component" value="Unassembled WGS sequence"/>
</dbReference>
<comment type="similarity">
    <text evidence="3">Belongs to the disease resistance NB-LRR family.</text>
</comment>
<evidence type="ECO:0000256" key="2">
    <source>
        <dbReference type="ARBA" id="ARBA00004496"/>
    </source>
</evidence>
<proteinExistence type="inferred from homology"/>
<comment type="function">
    <text evidence="1">Confers resistance to late blight (Phytophthora infestans) races carrying the avirulence gene Avr1. Resistance proteins guard the plant against pathogens that contain an appropriate avirulence protein via an indirect interaction with this avirulence protein. That triggers a defense system including the hypersensitive response, which restricts the pathogen growth.</text>
</comment>
<dbReference type="GO" id="GO:0005524">
    <property type="term" value="F:ATP binding"/>
    <property type="evidence" value="ECO:0007669"/>
    <property type="project" value="UniProtKB-KW"/>
</dbReference>
<dbReference type="InterPro" id="IPR042197">
    <property type="entry name" value="Apaf_helical"/>
</dbReference>
<dbReference type="Gene3D" id="1.10.8.430">
    <property type="entry name" value="Helical domain of apoptotic protease-activating factors"/>
    <property type="match status" value="1"/>
</dbReference>
<dbReference type="GO" id="GO:0005737">
    <property type="term" value="C:cytoplasm"/>
    <property type="evidence" value="ECO:0007669"/>
    <property type="project" value="UniProtKB-SubCell"/>
</dbReference>
<keyword evidence="8" id="KW-0547">Nucleotide-binding</keyword>
<protein>
    <submittedName>
        <fullName evidence="14">Uncharacterized protein</fullName>
    </submittedName>
</protein>
<dbReference type="PANTHER" id="PTHR23155">
    <property type="entry name" value="DISEASE RESISTANCE PROTEIN RP"/>
    <property type="match status" value="1"/>
</dbReference>
<evidence type="ECO:0000256" key="9">
    <source>
        <dbReference type="ARBA" id="ARBA00022821"/>
    </source>
</evidence>
<dbReference type="InterPro" id="IPR036388">
    <property type="entry name" value="WH-like_DNA-bd_sf"/>
</dbReference>
<evidence type="ECO:0000256" key="10">
    <source>
        <dbReference type="ARBA" id="ARBA00022840"/>
    </source>
</evidence>
<dbReference type="Pfam" id="PF23559">
    <property type="entry name" value="WHD_DRP"/>
    <property type="match status" value="1"/>
</dbReference>
<dbReference type="Pfam" id="PF00931">
    <property type="entry name" value="NB-ARC"/>
    <property type="match status" value="1"/>
</dbReference>
<dbReference type="GO" id="GO:0051607">
    <property type="term" value="P:defense response to virus"/>
    <property type="evidence" value="ECO:0007669"/>
    <property type="project" value="UniProtKB-ARBA"/>
</dbReference>
<comment type="subcellular location">
    <subcellularLocation>
        <location evidence="2">Cytoplasm</location>
    </subcellularLocation>
</comment>
<evidence type="ECO:0000256" key="5">
    <source>
        <dbReference type="ARBA" id="ARBA00022614"/>
    </source>
</evidence>